<dbReference type="EMBL" id="AEOI02000008">
    <property type="protein sequence ID" value="ESW98905.1"/>
    <property type="molecule type" value="Genomic_DNA"/>
</dbReference>
<dbReference type="InterPro" id="IPR009571">
    <property type="entry name" value="SUR7/Rim9-like_fungi"/>
</dbReference>
<name>W1QE95_OGAPD</name>
<proteinExistence type="predicted"/>
<protein>
    <submittedName>
        <fullName evidence="6">Membrane protein</fullName>
    </submittedName>
</protein>
<dbReference type="KEGG" id="opa:HPODL_05274"/>
<dbReference type="AlphaFoldDB" id="W1QE95"/>
<dbReference type="OrthoDB" id="2354757at2759"/>
<keyword evidence="2 5" id="KW-0812">Transmembrane</keyword>
<accession>W1QE95</accession>
<dbReference type="eggNOG" id="ENOG502S0P7">
    <property type="taxonomic scope" value="Eukaryota"/>
</dbReference>
<organism evidence="6 7">
    <name type="scientific">Ogataea parapolymorpha (strain ATCC 26012 / BCRC 20466 / JCM 22074 / NRRL Y-7560 / DL-1)</name>
    <name type="common">Yeast</name>
    <name type="synonym">Hansenula polymorpha</name>
    <dbReference type="NCBI Taxonomy" id="871575"/>
    <lineage>
        <taxon>Eukaryota</taxon>
        <taxon>Fungi</taxon>
        <taxon>Dikarya</taxon>
        <taxon>Ascomycota</taxon>
        <taxon>Saccharomycotina</taxon>
        <taxon>Pichiomycetes</taxon>
        <taxon>Pichiales</taxon>
        <taxon>Pichiaceae</taxon>
        <taxon>Ogataea</taxon>
    </lineage>
</organism>
<evidence type="ECO:0000256" key="4">
    <source>
        <dbReference type="ARBA" id="ARBA00023136"/>
    </source>
</evidence>
<feature type="transmembrane region" description="Helical" evidence="5">
    <location>
        <begin position="156"/>
        <end position="175"/>
    </location>
</feature>
<evidence type="ECO:0000256" key="1">
    <source>
        <dbReference type="ARBA" id="ARBA00004141"/>
    </source>
</evidence>
<dbReference type="PANTHER" id="PTHR28013">
    <property type="entry name" value="PROTEIN DCV1-RELATED"/>
    <property type="match status" value="1"/>
</dbReference>
<dbReference type="PANTHER" id="PTHR28013:SF3">
    <property type="entry name" value="PROTEIN DCV1-RELATED"/>
    <property type="match status" value="1"/>
</dbReference>
<dbReference type="Pfam" id="PF06687">
    <property type="entry name" value="SUR7"/>
    <property type="match status" value="1"/>
</dbReference>
<comment type="subcellular location">
    <subcellularLocation>
        <location evidence="1">Membrane</location>
        <topology evidence="1">Multi-pass membrane protein</topology>
    </subcellularLocation>
</comment>
<feature type="transmembrane region" description="Helical" evidence="5">
    <location>
        <begin position="87"/>
        <end position="112"/>
    </location>
</feature>
<comment type="caution">
    <text evidence="6">The sequence shown here is derived from an EMBL/GenBank/DDBJ whole genome shotgun (WGS) entry which is preliminary data.</text>
</comment>
<dbReference type="GO" id="GO:0032153">
    <property type="term" value="C:cell division site"/>
    <property type="evidence" value="ECO:0007669"/>
    <property type="project" value="TreeGrafter"/>
</dbReference>
<dbReference type="GO" id="GO:0035838">
    <property type="term" value="C:growing cell tip"/>
    <property type="evidence" value="ECO:0007669"/>
    <property type="project" value="TreeGrafter"/>
</dbReference>
<dbReference type="RefSeq" id="XP_013934788.1">
    <property type="nucleotide sequence ID" value="XM_014079313.1"/>
</dbReference>
<feature type="transmembrane region" description="Helical" evidence="5">
    <location>
        <begin position="124"/>
        <end position="150"/>
    </location>
</feature>
<sequence>MLKTSFQRKLVIVQSSLLLLSFLFQLIALLSVPLTQSIYLCKFEGYKFGVFGLCDANSCTEPSLGYNPSQLTNLGGFSLPSNARHSISYLLVVHPISLIFTFIQMTLTLLLLNPRFSSSSKFLLTVLLWSLPTFLLSLLSFLVDLILFIPHLEWCGWTILMSALCTAICGTMLCITRRTITSREEYLLLDNRMGNMYRLDDLHKDPNQSVISTLAPTLLRSRASSSMYTQDPDMLSDDELISIDSDRRVDLRSNVS</sequence>
<keyword evidence="7" id="KW-1185">Reference proteome</keyword>
<dbReference type="OMA" id="ELEIPWC"/>
<evidence type="ECO:0000256" key="5">
    <source>
        <dbReference type="SAM" id="Phobius"/>
    </source>
</evidence>
<evidence type="ECO:0000256" key="2">
    <source>
        <dbReference type="ARBA" id="ARBA00022692"/>
    </source>
</evidence>
<dbReference type="STRING" id="871575.W1QE95"/>
<dbReference type="GO" id="GO:0005886">
    <property type="term" value="C:plasma membrane"/>
    <property type="evidence" value="ECO:0007669"/>
    <property type="project" value="InterPro"/>
</dbReference>
<dbReference type="Proteomes" id="UP000008673">
    <property type="component" value="Unassembled WGS sequence"/>
</dbReference>
<evidence type="ECO:0000313" key="6">
    <source>
        <dbReference type="EMBL" id="ESW98905.1"/>
    </source>
</evidence>
<keyword evidence="3 5" id="KW-1133">Transmembrane helix</keyword>
<dbReference type="GeneID" id="25774696"/>
<dbReference type="HOGENOM" id="CLU_084537_0_0_1"/>
<keyword evidence="4 5" id="KW-0472">Membrane</keyword>
<evidence type="ECO:0000313" key="7">
    <source>
        <dbReference type="Proteomes" id="UP000008673"/>
    </source>
</evidence>
<dbReference type="InterPro" id="IPR051380">
    <property type="entry name" value="pH-response_reg_palI/RIM9"/>
</dbReference>
<gene>
    <name evidence="6" type="ORF">HPODL_05274</name>
</gene>
<evidence type="ECO:0000256" key="3">
    <source>
        <dbReference type="ARBA" id="ARBA00022989"/>
    </source>
</evidence>
<reference evidence="6 7" key="1">
    <citation type="journal article" date="2013" name="BMC Genomics">
        <title>Genome sequence and analysis of methylotrophic yeast Hansenula polymorpha DL1.</title>
        <authorList>
            <person name="Ravin N.V."/>
            <person name="Eldarov M.A."/>
            <person name="Kadnikov V.V."/>
            <person name="Beletsky A.V."/>
            <person name="Schneider J."/>
            <person name="Mardanova E.S."/>
            <person name="Smekalova E.M."/>
            <person name="Zvereva M.I."/>
            <person name="Dontsova O.A."/>
            <person name="Mardanov A.V."/>
            <person name="Skryabin K.G."/>
        </authorList>
    </citation>
    <scope>NUCLEOTIDE SEQUENCE [LARGE SCALE GENOMIC DNA]</scope>
    <source>
        <strain evidence="7">ATCC 26012 / BCRC 20466 / JCM 22074 / NRRL Y-7560 / DL-1</strain>
    </source>
</reference>